<gene>
    <name evidence="1" type="ORF">RV045_11865</name>
</gene>
<protein>
    <submittedName>
        <fullName evidence="1">GGDEF domain-containing protein</fullName>
        <ecNumber evidence="1">2.7.7.65</ecNumber>
    </submittedName>
</protein>
<comment type="caution">
    <text evidence="1">The sequence shown here is derived from an EMBL/GenBank/DDBJ whole genome shotgun (WGS) entry which is preliminary data.</text>
</comment>
<evidence type="ECO:0000313" key="2">
    <source>
        <dbReference type="Proteomes" id="UP001364695"/>
    </source>
</evidence>
<sequence length="424" mass="47011">MKQTLLGLSQRSSTFFVIQIALGFIGSLGLYVAGLNGGPINDFNRWAYPVCAAWCGLALVLVRIRPSGMAIYQTVTMAVALAFICGQITFLSLARPPTFVTELAVVFMWMPVVGTALFYLLQRRQAMALWAGMYVWMVLLGLEQMLLNARGLEPAVRVMWINALWVQPMMFSIALGVALFHERRDADVRVSDALRRAAYVDPLTGLYNRRFALERMEKLRRRDDALLCVWIFDLDHFKRLNDRYGHGIGDEVLRDMGRLVRESLRHDDFAVRWGGEEFVVLMPHTPLAGAQEAAERFRLAVHKNEWSGERLSVTVSIGVSQGSASENLDALIARADKALYAAKLAGRNRTRACARAFGDCSDCGLACRQTPGAAPLAEGLSTAGVCDPSEDLLRRVDSYLAALARNGPRDRPQQGEDGRAKIEG</sequence>
<keyword evidence="1" id="KW-0548">Nucleotidyltransferase</keyword>
<dbReference type="Proteomes" id="UP001364695">
    <property type="component" value="Unassembled WGS sequence"/>
</dbReference>
<name>A0ACC6P4K0_9BURK</name>
<proteinExistence type="predicted"/>
<evidence type="ECO:0000313" key="1">
    <source>
        <dbReference type="EMBL" id="MEJ7139118.1"/>
    </source>
</evidence>
<reference evidence="1" key="1">
    <citation type="submission" date="2023-10" db="EMBL/GenBank/DDBJ databases">
        <title>Amphibacter perezi, gen. nov., sp. nov. a novel taxa of the family Comamonadaceae, class Betaproteobacteria isolated from the skin microbiota of Pelophylax perezi from different populations.</title>
        <authorList>
            <person name="Costa S."/>
            <person name="Proenca D.N."/>
            <person name="Lopes I."/>
            <person name="Morais P.V."/>
        </authorList>
    </citation>
    <scope>NUCLEOTIDE SEQUENCE</scope>
    <source>
        <strain evidence="1">SL12-8</strain>
    </source>
</reference>
<keyword evidence="1" id="KW-0808">Transferase</keyword>
<dbReference type="EMBL" id="JAWDIE010000020">
    <property type="protein sequence ID" value="MEJ7139118.1"/>
    <property type="molecule type" value="Genomic_DNA"/>
</dbReference>
<accession>A0ACC6P4K0</accession>
<dbReference type="EC" id="2.7.7.65" evidence="1"/>
<organism evidence="1 2">
    <name type="scientific">Amphibiibacter pelophylacis</name>
    <dbReference type="NCBI Taxonomy" id="1799477"/>
    <lineage>
        <taxon>Bacteria</taxon>
        <taxon>Pseudomonadati</taxon>
        <taxon>Pseudomonadota</taxon>
        <taxon>Betaproteobacteria</taxon>
        <taxon>Burkholderiales</taxon>
        <taxon>Sphaerotilaceae</taxon>
        <taxon>Amphibiibacter</taxon>
    </lineage>
</organism>
<keyword evidence="2" id="KW-1185">Reference proteome</keyword>